<feature type="region of interest" description="Disordered" evidence="6">
    <location>
        <begin position="276"/>
        <end position="347"/>
    </location>
</feature>
<name>A0ABU2DRL0_9MICC</name>
<protein>
    <submittedName>
        <fullName evidence="8">TRAM domain-containing protein</fullName>
    </submittedName>
</protein>
<evidence type="ECO:0000313" key="9">
    <source>
        <dbReference type="Proteomes" id="UP001251870"/>
    </source>
</evidence>
<evidence type="ECO:0000256" key="3">
    <source>
        <dbReference type="ARBA" id="ARBA00022691"/>
    </source>
</evidence>
<feature type="domain" description="TRAM" evidence="7">
    <location>
        <begin position="14"/>
        <end position="74"/>
    </location>
</feature>
<accession>A0ABU2DRL0</accession>
<comment type="similarity">
    <text evidence="4">Belongs to the class I-like SAM-binding methyltransferase superfamily. RNA M5U methyltransferase family.</text>
</comment>
<feature type="binding site" evidence="4">
    <location>
        <position position="453"/>
    </location>
    <ligand>
        <name>S-adenosyl-L-methionine</name>
        <dbReference type="ChEBI" id="CHEBI:59789"/>
    </ligand>
</feature>
<feature type="active site" description="Nucleophile" evidence="4">
    <location>
        <position position="480"/>
    </location>
</feature>
<keyword evidence="2 4" id="KW-0808">Transferase</keyword>
<keyword evidence="3 4" id="KW-0949">S-adenosyl-L-methionine</keyword>
<dbReference type="Pfam" id="PF05958">
    <property type="entry name" value="tRNA_U5-meth_tr"/>
    <property type="match status" value="1"/>
</dbReference>
<evidence type="ECO:0000256" key="4">
    <source>
        <dbReference type="PROSITE-ProRule" id="PRU01024"/>
    </source>
</evidence>
<keyword evidence="1 4" id="KW-0489">Methyltransferase</keyword>
<gene>
    <name evidence="8" type="ORF">RIL96_05965</name>
</gene>
<dbReference type="PROSITE" id="PS51687">
    <property type="entry name" value="SAM_MT_RNA_M5U"/>
    <property type="match status" value="1"/>
</dbReference>
<dbReference type="EMBL" id="JAVKGR010000005">
    <property type="protein sequence ID" value="MDR8019109.1"/>
    <property type="molecule type" value="Genomic_DNA"/>
</dbReference>
<feature type="compositionally biased region" description="Gly residues" evidence="6">
    <location>
        <begin position="337"/>
        <end position="347"/>
    </location>
</feature>
<evidence type="ECO:0000256" key="2">
    <source>
        <dbReference type="ARBA" id="ARBA00022679"/>
    </source>
</evidence>
<evidence type="ECO:0000313" key="8">
    <source>
        <dbReference type="EMBL" id="MDR8019109.1"/>
    </source>
</evidence>
<dbReference type="PANTHER" id="PTHR11061:SF30">
    <property type="entry name" value="TRNA (URACIL(54)-C(5))-METHYLTRANSFERASE"/>
    <property type="match status" value="1"/>
</dbReference>
<evidence type="ECO:0000256" key="5">
    <source>
        <dbReference type="PROSITE-ProRule" id="PRU10015"/>
    </source>
</evidence>
<dbReference type="InterPro" id="IPR010280">
    <property type="entry name" value="U5_MeTrfase_fam"/>
</dbReference>
<dbReference type="RefSeq" id="WP_310548107.1">
    <property type="nucleotide sequence ID" value="NZ_JAVKGR010000005.1"/>
</dbReference>
<dbReference type="CDD" id="cd02440">
    <property type="entry name" value="AdoMet_MTases"/>
    <property type="match status" value="1"/>
</dbReference>
<feature type="binding site" evidence="4">
    <location>
        <position position="358"/>
    </location>
    <ligand>
        <name>S-adenosyl-L-methionine</name>
        <dbReference type="ChEBI" id="CHEBI:59789"/>
    </ligand>
</feature>
<dbReference type="InterPro" id="IPR012340">
    <property type="entry name" value="NA-bd_OB-fold"/>
</dbReference>
<dbReference type="PANTHER" id="PTHR11061">
    <property type="entry name" value="RNA M5U METHYLTRANSFERASE"/>
    <property type="match status" value="1"/>
</dbReference>
<dbReference type="SUPFAM" id="SSF50249">
    <property type="entry name" value="Nucleic acid-binding proteins"/>
    <property type="match status" value="1"/>
</dbReference>
<organism evidence="8 9">
    <name type="scientific">Nesterenkonia aerolata</name>
    <dbReference type="NCBI Taxonomy" id="3074079"/>
    <lineage>
        <taxon>Bacteria</taxon>
        <taxon>Bacillati</taxon>
        <taxon>Actinomycetota</taxon>
        <taxon>Actinomycetes</taxon>
        <taxon>Micrococcales</taxon>
        <taxon>Micrococcaceae</taxon>
        <taxon>Nesterenkonia</taxon>
    </lineage>
</organism>
<dbReference type="PROSITE" id="PS01230">
    <property type="entry name" value="TRMA_1"/>
    <property type="match status" value="1"/>
</dbReference>
<sequence length="522" mass="55911">MGSAATDTAATDSAAEHPEEFEVTVGPMAHGGHCVARHEGRVIFVRHAVPGERVRVRVQDPQASAKFWRGDVIAVLEPSEHRRRHVWKLADALRAYQADRLPVGGAEYGHMTDQHQRWTKAQVFRDTLQRVGGISVHEVASTGALSEGELHVADPDDYARHRGRRDAAADSTTGMHWRTRVSFAVNGAGALCMTPHRSHELIELRGMPLAVQAINSSALFRQDFTGAQTVDVIAAGAQAPLALVVRPAAADRGDSAHSDLTERLVAMAQEDERLGTVLLAPPAAAPRSRSPRGPRTGRRGRARAQGRKRSTEGQSAPQQPPTLLAGPRSVAEPLPAGQGGGARHGGGVLALRPESFWQIHRSAPEALVQTVESLAPLQGGESVADLYAGAGLFTAWAADRVGAGGRVLSVEAAGASAASAAEYFHGDDRVILRQSPVEHMLAELPGHDVVLLDPPRAGAGARVIAGIDEAAPRRIVYVSCDPASFARDAAELLRRGWQFRDLRILDLYPNTHHMESVAVFER</sequence>
<keyword evidence="9" id="KW-1185">Reference proteome</keyword>
<feature type="compositionally biased region" description="Basic residues" evidence="6">
    <location>
        <begin position="289"/>
        <end position="308"/>
    </location>
</feature>
<evidence type="ECO:0000256" key="1">
    <source>
        <dbReference type="ARBA" id="ARBA00022603"/>
    </source>
</evidence>
<feature type="binding site" evidence="4">
    <location>
        <position position="411"/>
    </location>
    <ligand>
        <name>S-adenosyl-L-methionine</name>
        <dbReference type="ChEBI" id="CHEBI:59789"/>
    </ligand>
</feature>
<reference evidence="8 9" key="1">
    <citation type="submission" date="2023-09" db="EMBL/GenBank/DDBJ databases">
        <title>Description of three actinobacteria isolated from air of manufacturing shop in a pharmaceutical factory.</title>
        <authorList>
            <person name="Zhang D.-F."/>
        </authorList>
    </citation>
    <scope>NUCLEOTIDE SEQUENCE [LARGE SCALE GENOMIC DNA]</scope>
    <source>
        <strain evidence="8 9">LY-0111</strain>
    </source>
</reference>
<proteinExistence type="inferred from homology"/>
<dbReference type="SUPFAM" id="SSF53335">
    <property type="entry name" value="S-adenosyl-L-methionine-dependent methyltransferases"/>
    <property type="match status" value="1"/>
</dbReference>
<dbReference type="InterPro" id="IPR002792">
    <property type="entry name" value="TRAM_dom"/>
</dbReference>
<dbReference type="Proteomes" id="UP001251870">
    <property type="component" value="Unassembled WGS sequence"/>
</dbReference>
<comment type="caution">
    <text evidence="8">The sequence shown here is derived from an EMBL/GenBank/DDBJ whole genome shotgun (WGS) entry which is preliminary data.</text>
</comment>
<evidence type="ECO:0000256" key="6">
    <source>
        <dbReference type="SAM" id="MobiDB-lite"/>
    </source>
</evidence>
<dbReference type="Pfam" id="PF01938">
    <property type="entry name" value="TRAM"/>
    <property type="match status" value="1"/>
</dbReference>
<evidence type="ECO:0000259" key="7">
    <source>
        <dbReference type="PROSITE" id="PS50926"/>
    </source>
</evidence>
<feature type="active site" evidence="5">
    <location>
        <position position="480"/>
    </location>
</feature>
<dbReference type="InterPro" id="IPR029063">
    <property type="entry name" value="SAM-dependent_MTases_sf"/>
</dbReference>
<dbReference type="Gene3D" id="2.40.50.140">
    <property type="entry name" value="Nucleic acid-binding proteins"/>
    <property type="match status" value="1"/>
</dbReference>
<dbReference type="Gene3D" id="3.40.50.150">
    <property type="entry name" value="Vaccinia Virus protein VP39"/>
    <property type="match status" value="1"/>
</dbReference>
<dbReference type="PROSITE" id="PS50926">
    <property type="entry name" value="TRAM"/>
    <property type="match status" value="1"/>
</dbReference>
<feature type="binding site" evidence="4">
    <location>
        <position position="387"/>
    </location>
    <ligand>
        <name>S-adenosyl-L-methionine</name>
        <dbReference type="ChEBI" id="CHEBI:59789"/>
    </ligand>
</feature>
<dbReference type="InterPro" id="IPR030390">
    <property type="entry name" value="MeTrfase_TrmA_AS"/>
</dbReference>